<feature type="domain" description="Myb-like" evidence="2">
    <location>
        <begin position="12"/>
        <end position="63"/>
    </location>
</feature>
<feature type="compositionally biased region" description="Polar residues" evidence="1">
    <location>
        <begin position="271"/>
        <end position="281"/>
    </location>
</feature>
<dbReference type="SMART" id="SM00717">
    <property type="entry name" value="SANT"/>
    <property type="match status" value="2"/>
</dbReference>
<dbReference type="PROSITE" id="PS51294">
    <property type="entry name" value="HTH_MYB"/>
    <property type="match status" value="2"/>
</dbReference>
<sequence length="332" mass="39073">MRTFSNKKLQLPKKYHRSQFTKEEDCELTQLVEQFGTNSWEMISSKMMNRTIRQCKERWQYYLSPDVSNEPWTEEEETLLIQKYKEMGPKWKQIAECFHNRTSTMIKNKWLCYRRKKFNTEFYCGQSRKKGHKKDKKIQKCHESKIEKKNETEKIPKRSKKSIGEKYNSTMLQNDVRIRMPNMQTGKSHFNGFTNSLSNGKGVEIFVRNCMNRFFVNNGNTGTKVDYCGNTHNIVYNTNARSNNSSDKENEGPKIEIGFDDDFEDEPFDLPNNSPETSPNLNNISNLNDFDHSYITTSFPMGEHFNDGKTESFTIFDSLQDEINSFDQISLI</sequence>
<evidence type="ECO:0000259" key="2">
    <source>
        <dbReference type="PROSITE" id="PS50090"/>
    </source>
</evidence>
<dbReference type="OrthoDB" id="39591at2759"/>
<dbReference type="GO" id="GO:0000978">
    <property type="term" value="F:RNA polymerase II cis-regulatory region sequence-specific DNA binding"/>
    <property type="evidence" value="ECO:0007669"/>
    <property type="project" value="TreeGrafter"/>
</dbReference>
<proteinExistence type="predicted"/>
<dbReference type="EMBL" id="MLAK01001051">
    <property type="protein sequence ID" value="OHS98498.1"/>
    <property type="molecule type" value="Genomic_DNA"/>
</dbReference>
<evidence type="ECO:0000259" key="3">
    <source>
        <dbReference type="PROSITE" id="PS51294"/>
    </source>
</evidence>
<feature type="compositionally biased region" description="Acidic residues" evidence="1">
    <location>
        <begin position="258"/>
        <end position="268"/>
    </location>
</feature>
<organism evidence="4 5">
    <name type="scientific">Tritrichomonas foetus</name>
    <dbReference type="NCBI Taxonomy" id="1144522"/>
    <lineage>
        <taxon>Eukaryota</taxon>
        <taxon>Metamonada</taxon>
        <taxon>Parabasalia</taxon>
        <taxon>Tritrichomonadida</taxon>
        <taxon>Tritrichomonadidae</taxon>
        <taxon>Tritrichomonas</taxon>
    </lineage>
</organism>
<protein>
    <recommendedName>
        <fullName evidence="6">Myb-like DNA-binding domain containing protein</fullName>
    </recommendedName>
</protein>
<comment type="caution">
    <text evidence="4">The sequence shown here is derived from an EMBL/GenBank/DDBJ whole genome shotgun (WGS) entry which is preliminary data.</text>
</comment>
<evidence type="ECO:0008006" key="6">
    <source>
        <dbReference type="Google" id="ProtNLM"/>
    </source>
</evidence>
<feature type="domain" description="HTH myb-type" evidence="3">
    <location>
        <begin position="71"/>
        <end position="118"/>
    </location>
</feature>
<dbReference type="SUPFAM" id="SSF46689">
    <property type="entry name" value="Homeodomain-like"/>
    <property type="match status" value="1"/>
</dbReference>
<evidence type="ECO:0000256" key="1">
    <source>
        <dbReference type="SAM" id="MobiDB-lite"/>
    </source>
</evidence>
<dbReference type="PANTHER" id="PTHR45614:SF253">
    <property type="entry name" value="CHROMOSOME UNDETERMINED SCAFFOLD_38, WHOLE GENOME SHOTGUN SEQUENCE"/>
    <property type="match status" value="1"/>
</dbReference>
<dbReference type="InterPro" id="IPR017930">
    <property type="entry name" value="Myb_dom"/>
</dbReference>
<dbReference type="CDD" id="cd00167">
    <property type="entry name" value="SANT"/>
    <property type="match status" value="2"/>
</dbReference>
<feature type="domain" description="HTH myb-type" evidence="3">
    <location>
        <begin position="17"/>
        <end position="67"/>
    </location>
</feature>
<dbReference type="AlphaFoldDB" id="A0A1J4JH77"/>
<dbReference type="InterPro" id="IPR050560">
    <property type="entry name" value="MYB_TF"/>
</dbReference>
<dbReference type="RefSeq" id="XP_068351635.1">
    <property type="nucleotide sequence ID" value="XM_068510037.1"/>
</dbReference>
<feature type="domain" description="Myb-like" evidence="2">
    <location>
        <begin position="64"/>
        <end position="114"/>
    </location>
</feature>
<gene>
    <name evidence="4" type="ORF">TRFO_35068</name>
</gene>
<dbReference type="Pfam" id="PF13921">
    <property type="entry name" value="Myb_DNA-bind_6"/>
    <property type="match status" value="1"/>
</dbReference>
<dbReference type="GO" id="GO:0000981">
    <property type="term" value="F:DNA-binding transcription factor activity, RNA polymerase II-specific"/>
    <property type="evidence" value="ECO:0007669"/>
    <property type="project" value="TreeGrafter"/>
</dbReference>
<dbReference type="Proteomes" id="UP000179807">
    <property type="component" value="Unassembled WGS sequence"/>
</dbReference>
<dbReference type="PANTHER" id="PTHR45614">
    <property type="entry name" value="MYB PROTEIN-RELATED"/>
    <property type="match status" value="1"/>
</dbReference>
<dbReference type="Gene3D" id="1.10.10.60">
    <property type="entry name" value="Homeodomain-like"/>
    <property type="match status" value="2"/>
</dbReference>
<dbReference type="InterPro" id="IPR001005">
    <property type="entry name" value="SANT/Myb"/>
</dbReference>
<dbReference type="PROSITE" id="PS50090">
    <property type="entry name" value="MYB_LIKE"/>
    <property type="match status" value="2"/>
</dbReference>
<dbReference type="GO" id="GO:0005634">
    <property type="term" value="C:nucleus"/>
    <property type="evidence" value="ECO:0007669"/>
    <property type="project" value="TreeGrafter"/>
</dbReference>
<feature type="region of interest" description="Disordered" evidence="1">
    <location>
        <begin position="240"/>
        <end position="281"/>
    </location>
</feature>
<keyword evidence="5" id="KW-1185">Reference proteome</keyword>
<reference evidence="4" key="1">
    <citation type="submission" date="2016-10" db="EMBL/GenBank/DDBJ databases">
        <authorList>
            <person name="Benchimol M."/>
            <person name="Almeida L.G."/>
            <person name="Vasconcelos A.T."/>
            <person name="Perreira-Neves A."/>
            <person name="Rosa I.A."/>
            <person name="Tasca T."/>
            <person name="Bogo M.R."/>
            <person name="de Souza W."/>
        </authorList>
    </citation>
    <scope>NUCLEOTIDE SEQUENCE [LARGE SCALE GENOMIC DNA]</scope>
    <source>
        <strain evidence="4">K</strain>
    </source>
</reference>
<accession>A0A1J4JH77</accession>
<dbReference type="GeneID" id="94844741"/>
<dbReference type="VEuPathDB" id="TrichDB:TRFO_35068"/>
<dbReference type="InterPro" id="IPR009057">
    <property type="entry name" value="Homeodomain-like_sf"/>
</dbReference>
<evidence type="ECO:0000313" key="4">
    <source>
        <dbReference type="EMBL" id="OHS98498.1"/>
    </source>
</evidence>
<evidence type="ECO:0000313" key="5">
    <source>
        <dbReference type="Proteomes" id="UP000179807"/>
    </source>
</evidence>
<name>A0A1J4JH77_9EUKA</name>